<evidence type="ECO:0000313" key="5">
    <source>
        <dbReference type="Proteomes" id="UP000182944"/>
    </source>
</evidence>
<dbReference type="AlphaFoldDB" id="A0A099GDC9"/>
<accession>A0A099GDC9</accession>
<name>A0A099GDC9_9RHOB</name>
<evidence type="ECO:0000256" key="1">
    <source>
        <dbReference type="SAM" id="SignalP"/>
    </source>
</evidence>
<evidence type="ECO:0000313" key="3">
    <source>
        <dbReference type="EMBL" id="SDW88900.1"/>
    </source>
</evidence>
<keyword evidence="5" id="KW-1185">Reference proteome</keyword>
<dbReference type="STRING" id="1545044.SAMN05444276_102411"/>
<gene>
    <name evidence="2" type="ORF">IX56_04885</name>
    <name evidence="3" type="ORF">SAMN05444276_102411</name>
</gene>
<reference evidence="3" key="3">
    <citation type="submission" date="2016-10" db="EMBL/GenBank/DDBJ databases">
        <authorList>
            <person name="de Groot N.N."/>
        </authorList>
    </citation>
    <scope>NUCLEOTIDE SEQUENCE [LARGE SCALE GENOMIC DNA]</scope>
    <source>
        <strain evidence="3">DSM 29303</strain>
    </source>
</reference>
<dbReference type="Proteomes" id="UP000182944">
    <property type="component" value="Unassembled WGS sequence"/>
</dbReference>
<accession>A0A099GKJ3</accession>
<dbReference type="PROSITE" id="PS51257">
    <property type="entry name" value="PROKAR_LIPOPROTEIN"/>
    <property type="match status" value="1"/>
</dbReference>
<keyword evidence="1" id="KW-0732">Signal</keyword>
<sequence>MRLSLLPALGMAVALSGCVMAVPAPTAPPPVTVTPAPTAPVVVTPRPNQPVVVTPPVRTVDAGSARQVVSAELARRYPGRNVGPMADCVIANATMAEQSELLAGAGTPRANDAMAAIVKKPATAQCIARAGALA</sequence>
<proteinExistence type="predicted"/>
<dbReference type="EMBL" id="FNNA01000002">
    <property type="protein sequence ID" value="SDW88900.1"/>
    <property type="molecule type" value="Genomic_DNA"/>
</dbReference>
<feature type="signal peptide" evidence="1">
    <location>
        <begin position="1"/>
        <end position="21"/>
    </location>
</feature>
<evidence type="ECO:0000313" key="4">
    <source>
        <dbReference type="Proteomes" id="UP000029858"/>
    </source>
</evidence>
<reference evidence="2 4" key="2">
    <citation type="submission" date="2014-10" db="EMBL/GenBank/DDBJ databases">
        <title>Paracoccus sanguinis sp. nov., isolated from clinical specimens of New York State patients.</title>
        <authorList>
            <person name="Mingle L.A."/>
            <person name="Cole J.A."/>
            <person name="Lapierre P."/>
            <person name="Musser K.A."/>
        </authorList>
    </citation>
    <scope>NUCLEOTIDE SEQUENCE [LARGE SCALE GENOMIC DNA]</scope>
    <source>
        <strain evidence="2 4">5503</strain>
    </source>
</reference>
<evidence type="ECO:0000313" key="2">
    <source>
        <dbReference type="EMBL" id="KGJ23007.1"/>
    </source>
</evidence>
<reference evidence="2 4" key="1">
    <citation type="submission" date="2014-09" db="EMBL/GenBank/DDBJ databases">
        <authorList>
            <person name="McGinnis J.M."/>
            <person name="Wolfgang W.J."/>
        </authorList>
    </citation>
    <scope>NUCLEOTIDE SEQUENCE [LARGE SCALE GENOMIC DNA]</scope>
    <source>
        <strain evidence="2 4">5503</strain>
    </source>
</reference>
<dbReference type="EMBL" id="JRKQ01000014">
    <property type="protein sequence ID" value="KGJ23007.1"/>
    <property type="molecule type" value="Genomic_DNA"/>
</dbReference>
<reference evidence="5" key="4">
    <citation type="submission" date="2016-10" db="EMBL/GenBank/DDBJ databases">
        <authorList>
            <person name="Varghese N."/>
            <person name="Submissions S."/>
        </authorList>
    </citation>
    <scope>NUCLEOTIDE SEQUENCE [LARGE SCALE GENOMIC DNA]</scope>
    <source>
        <strain evidence="5">DSM 29303</strain>
    </source>
</reference>
<evidence type="ECO:0008006" key="6">
    <source>
        <dbReference type="Google" id="ProtNLM"/>
    </source>
</evidence>
<dbReference type="OrthoDB" id="7867642at2"/>
<organism evidence="2 4">
    <name type="scientific">Paracoccus sanguinis</name>
    <dbReference type="NCBI Taxonomy" id="1545044"/>
    <lineage>
        <taxon>Bacteria</taxon>
        <taxon>Pseudomonadati</taxon>
        <taxon>Pseudomonadota</taxon>
        <taxon>Alphaproteobacteria</taxon>
        <taxon>Rhodobacterales</taxon>
        <taxon>Paracoccaceae</taxon>
        <taxon>Paracoccus</taxon>
    </lineage>
</organism>
<dbReference type="RefSeq" id="WP_036702140.1">
    <property type="nucleotide sequence ID" value="NZ_CP051542.1"/>
</dbReference>
<dbReference type="Proteomes" id="UP000029858">
    <property type="component" value="Unassembled WGS sequence"/>
</dbReference>
<protein>
    <recommendedName>
        <fullName evidence="6">Succinate dehydrogenase</fullName>
    </recommendedName>
</protein>
<feature type="chain" id="PRO_5010409515" description="Succinate dehydrogenase" evidence="1">
    <location>
        <begin position="22"/>
        <end position="134"/>
    </location>
</feature>
<accession>A0A099G4C9</accession>